<protein>
    <submittedName>
        <fullName evidence="3">Uncharacterized protein</fullName>
    </submittedName>
</protein>
<evidence type="ECO:0000256" key="1">
    <source>
        <dbReference type="SAM" id="Phobius"/>
    </source>
</evidence>
<sequence>MSFSKYLTKSETISVSADLDLLCNCCNLTEAYLQTTYSLHMLSDYTMTICGFLGLIVVLLFISLYIKEKSLWTFYGWLCFWQAIVDSLTLVIIGFVEAPFSISHDLG</sequence>
<evidence type="ECO:0000313" key="3">
    <source>
        <dbReference type="WBParaSite" id="ACRNAN_scaffold10880.g15292.t1"/>
    </source>
</evidence>
<keyword evidence="1" id="KW-1133">Transmembrane helix</keyword>
<reference evidence="3" key="1">
    <citation type="submission" date="2022-11" db="UniProtKB">
        <authorList>
            <consortium name="WormBaseParasite"/>
        </authorList>
    </citation>
    <scope>IDENTIFICATION</scope>
</reference>
<proteinExistence type="predicted"/>
<name>A0A914CIY1_9BILA</name>
<keyword evidence="1" id="KW-0812">Transmembrane</keyword>
<feature type="transmembrane region" description="Helical" evidence="1">
    <location>
        <begin position="45"/>
        <end position="66"/>
    </location>
</feature>
<accession>A0A914CIY1</accession>
<evidence type="ECO:0000313" key="2">
    <source>
        <dbReference type="Proteomes" id="UP000887540"/>
    </source>
</evidence>
<keyword evidence="2" id="KW-1185">Reference proteome</keyword>
<dbReference type="WBParaSite" id="ACRNAN_scaffold10880.g15292.t1">
    <property type="protein sequence ID" value="ACRNAN_scaffold10880.g15292.t1"/>
    <property type="gene ID" value="ACRNAN_scaffold10880.g15292"/>
</dbReference>
<organism evidence="2 3">
    <name type="scientific">Acrobeloides nanus</name>
    <dbReference type="NCBI Taxonomy" id="290746"/>
    <lineage>
        <taxon>Eukaryota</taxon>
        <taxon>Metazoa</taxon>
        <taxon>Ecdysozoa</taxon>
        <taxon>Nematoda</taxon>
        <taxon>Chromadorea</taxon>
        <taxon>Rhabditida</taxon>
        <taxon>Tylenchina</taxon>
        <taxon>Cephalobomorpha</taxon>
        <taxon>Cephaloboidea</taxon>
        <taxon>Cephalobidae</taxon>
        <taxon>Acrobeloides</taxon>
    </lineage>
</organism>
<dbReference type="Proteomes" id="UP000887540">
    <property type="component" value="Unplaced"/>
</dbReference>
<keyword evidence="1" id="KW-0472">Membrane</keyword>
<feature type="transmembrane region" description="Helical" evidence="1">
    <location>
        <begin position="78"/>
        <end position="96"/>
    </location>
</feature>
<dbReference type="AlphaFoldDB" id="A0A914CIY1"/>